<organism evidence="2 3">
    <name type="scientific">Kwoniella europaea PYCC6329</name>
    <dbReference type="NCBI Taxonomy" id="1423913"/>
    <lineage>
        <taxon>Eukaryota</taxon>
        <taxon>Fungi</taxon>
        <taxon>Dikarya</taxon>
        <taxon>Basidiomycota</taxon>
        <taxon>Agaricomycotina</taxon>
        <taxon>Tremellomycetes</taxon>
        <taxon>Tremellales</taxon>
        <taxon>Cryptococcaceae</taxon>
        <taxon>Kwoniella</taxon>
    </lineage>
</organism>
<dbReference type="GeneID" id="91101988"/>
<feature type="region of interest" description="Disordered" evidence="1">
    <location>
        <begin position="86"/>
        <end position="106"/>
    </location>
</feature>
<protein>
    <submittedName>
        <fullName evidence="2">Uncharacterized protein</fullName>
    </submittedName>
</protein>
<feature type="compositionally biased region" description="Basic and acidic residues" evidence="1">
    <location>
        <begin position="447"/>
        <end position="456"/>
    </location>
</feature>
<reference evidence="2 3" key="1">
    <citation type="submission" date="2024-01" db="EMBL/GenBank/DDBJ databases">
        <title>Comparative genomics of Cryptococcus and Kwoniella reveals pathogenesis evolution and contrasting modes of karyotype evolution via chromosome fusion or intercentromeric recombination.</title>
        <authorList>
            <person name="Coelho M.A."/>
            <person name="David-Palma M."/>
            <person name="Shea T."/>
            <person name="Bowers K."/>
            <person name="McGinley-Smith S."/>
            <person name="Mohammad A.W."/>
            <person name="Gnirke A."/>
            <person name="Yurkov A.M."/>
            <person name="Nowrousian M."/>
            <person name="Sun S."/>
            <person name="Cuomo C.A."/>
            <person name="Heitman J."/>
        </authorList>
    </citation>
    <scope>NUCLEOTIDE SEQUENCE [LARGE SCALE GENOMIC DNA]</scope>
    <source>
        <strain evidence="2 3">PYCC6329</strain>
    </source>
</reference>
<dbReference type="KEGG" id="ker:91101988"/>
<sequence>MIFTKLSLSQADVIPDQLVFPPFLSVPPIINLKPISEWNDYGLWLPKTVRTDEIDQAQNNQAHPCDSTNTPLISVGHPFAGLSFEEKEEARRTKRREADHRRKDAAGRPGFRVAKEECWLIGHDTTWKEPEGTSKSDYDEAIPPFSRLLSATRDFEYSRHAEFQFTRSKRLFQLIRNAFGLRSSFQGRHWSGSGPHGYEYVAPTSHASRGNEYAPFETDSAPDVDEVCILLTDPETCVRGLLALARREAEAGWDFEPAHKFTVITAAFLSFLVHYDVLPEPALQAPLRKACDIARSAPQALLDAKALEDVLSSGTGWNRANWTTYGGSWGGSERGGLEKGPISWGEQNAKEELSEEIADDGGWSVSKIIDDSPVALTKEEVYIHLIPFVRPLDIGHISLIQYIPYARRRVVSVLPPVSEGPGVPAYATRCHRLVTAPAPWTAKEKWRTHNRIHTDDSNDDEEDSASDESNPLDQEVATVDEPDRLIIWVEDLGEDPSFVNKLVGMGLRGRWGLMGRKNGSEDDFTQWWAFKAKDYVLPSFWSPSSSTAT</sequence>
<name>A0AAX4KFD4_9TREE</name>
<dbReference type="RefSeq" id="XP_066083079.1">
    <property type="nucleotide sequence ID" value="XM_066226982.1"/>
</dbReference>
<dbReference type="Proteomes" id="UP001358614">
    <property type="component" value="Chromosome 1"/>
</dbReference>
<evidence type="ECO:0000313" key="3">
    <source>
        <dbReference type="Proteomes" id="UP001358614"/>
    </source>
</evidence>
<evidence type="ECO:0000256" key="1">
    <source>
        <dbReference type="SAM" id="MobiDB-lite"/>
    </source>
</evidence>
<feature type="compositionally biased region" description="Acidic residues" evidence="1">
    <location>
        <begin position="457"/>
        <end position="466"/>
    </location>
</feature>
<accession>A0AAX4KFD4</accession>
<dbReference type="EMBL" id="CP144089">
    <property type="protein sequence ID" value="WWD05112.1"/>
    <property type="molecule type" value="Genomic_DNA"/>
</dbReference>
<keyword evidence="3" id="KW-1185">Reference proteome</keyword>
<proteinExistence type="predicted"/>
<dbReference type="AlphaFoldDB" id="A0AAX4KFD4"/>
<gene>
    <name evidence="2" type="ORF">V865_003184</name>
</gene>
<evidence type="ECO:0000313" key="2">
    <source>
        <dbReference type="EMBL" id="WWD05112.1"/>
    </source>
</evidence>
<feature type="region of interest" description="Disordered" evidence="1">
    <location>
        <begin position="447"/>
        <end position="476"/>
    </location>
</feature>